<dbReference type="GO" id="GO:0071108">
    <property type="term" value="P:protein K48-linked deubiquitination"/>
    <property type="evidence" value="ECO:0007669"/>
    <property type="project" value="TreeGrafter"/>
</dbReference>
<dbReference type="GO" id="GO:0005829">
    <property type="term" value="C:cytosol"/>
    <property type="evidence" value="ECO:0007669"/>
    <property type="project" value="TreeGrafter"/>
</dbReference>
<dbReference type="GO" id="GO:0071944">
    <property type="term" value="C:cell periphery"/>
    <property type="evidence" value="ECO:0007669"/>
    <property type="project" value="TreeGrafter"/>
</dbReference>
<dbReference type="GO" id="GO:0004843">
    <property type="term" value="F:cysteine-type deubiquitinase activity"/>
    <property type="evidence" value="ECO:0007669"/>
    <property type="project" value="InterPro"/>
</dbReference>
<evidence type="ECO:0000256" key="1">
    <source>
        <dbReference type="SAM" id="MobiDB-lite"/>
    </source>
</evidence>
<dbReference type="Proteomes" id="UP000054928">
    <property type="component" value="Unassembled WGS sequence"/>
</dbReference>
<dbReference type="Pfam" id="PF04424">
    <property type="entry name" value="MINDY_DUB"/>
    <property type="match status" value="1"/>
</dbReference>
<dbReference type="OMA" id="FNCKFDS"/>
<dbReference type="InterPro" id="IPR007518">
    <property type="entry name" value="MINDY"/>
</dbReference>
<dbReference type="PANTHER" id="PTHR18063:SF6">
    <property type="entry name" value="UBIQUITIN CARBOXYL-TERMINAL HYDROLASE"/>
    <property type="match status" value="1"/>
</dbReference>
<keyword evidence="4" id="KW-1185">Reference proteome</keyword>
<feature type="region of interest" description="Disordered" evidence="1">
    <location>
        <begin position="391"/>
        <end position="430"/>
    </location>
</feature>
<dbReference type="EMBL" id="CCYD01003101">
    <property type="protein sequence ID" value="CEG50312.1"/>
    <property type="molecule type" value="Genomic_DNA"/>
</dbReference>
<dbReference type="OrthoDB" id="10261212at2759"/>
<feature type="domain" description="MINDY deubiquitinase" evidence="2">
    <location>
        <begin position="4"/>
        <end position="365"/>
    </location>
</feature>
<feature type="compositionally biased region" description="Polar residues" evidence="1">
    <location>
        <begin position="524"/>
        <end position="543"/>
    </location>
</feature>
<evidence type="ECO:0000313" key="3">
    <source>
        <dbReference type="EMBL" id="CEG50312.1"/>
    </source>
</evidence>
<feature type="region of interest" description="Disordered" evidence="1">
    <location>
        <begin position="515"/>
        <end position="562"/>
    </location>
</feature>
<dbReference type="STRING" id="4781.A0A0P1B836"/>
<feature type="compositionally biased region" description="Polar residues" evidence="1">
    <location>
        <begin position="551"/>
        <end position="562"/>
    </location>
</feature>
<dbReference type="GO" id="GO:0016807">
    <property type="term" value="F:cysteine-type carboxypeptidase activity"/>
    <property type="evidence" value="ECO:0007669"/>
    <property type="project" value="TreeGrafter"/>
</dbReference>
<name>A0A0P1B836_PLAHL</name>
<protein>
    <submittedName>
        <fullName evidence="3">Uncharacterized conserved protein</fullName>
    </submittedName>
</protein>
<dbReference type="AlphaFoldDB" id="A0A0P1B836"/>
<feature type="compositionally biased region" description="Low complexity" evidence="1">
    <location>
        <begin position="416"/>
        <end position="426"/>
    </location>
</feature>
<feature type="compositionally biased region" description="Polar residues" evidence="1">
    <location>
        <begin position="401"/>
        <end position="410"/>
    </location>
</feature>
<dbReference type="GeneID" id="36403086"/>
<dbReference type="GO" id="GO:1990380">
    <property type="term" value="F:K48-linked deubiquitinase activity"/>
    <property type="evidence" value="ECO:0007669"/>
    <property type="project" value="InterPro"/>
</dbReference>
<dbReference type="InterPro" id="IPR033979">
    <property type="entry name" value="MINDY_domain"/>
</dbReference>
<evidence type="ECO:0000259" key="2">
    <source>
        <dbReference type="Pfam" id="PF04424"/>
    </source>
</evidence>
<reference evidence="4" key="1">
    <citation type="submission" date="2014-09" db="EMBL/GenBank/DDBJ databases">
        <authorList>
            <person name="Sharma Rahul"/>
            <person name="Thines Marco"/>
        </authorList>
    </citation>
    <scope>NUCLEOTIDE SEQUENCE [LARGE SCALE GENOMIC DNA]</scope>
</reference>
<proteinExistence type="predicted"/>
<organism evidence="3 4">
    <name type="scientific">Plasmopara halstedii</name>
    <name type="common">Downy mildew of sunflower</name>
    <dbReference type="NCBI Taxonomy" id="4781"/>
    <lineage>
        <taxon>Eukaryota</taxon>
        <taxon>Sar</taxon>
        <taxon>Stramenopiles</taxon>
        <taxon>Oomycota</taxon>
        <taxon>Peronosporomycetes</taxon>
        <taxon>Peronosporales</taxon>
        <taxon>Peronosporaceae</taxon>
        <taxon>Plasmopara</taxon>
    </lineage>
</organism>
<dbReference type="RefSeq" id="XP_024586681.1">
    <property type="nucleotide sequence ID" value="XM_024721598.1"/>
</dbReference>
<accession>A0A0P1B836</accession>
<sequence length="562" mass="63055">MDEVYAIKQTQFLGKPIHYVCQSANGPCPLLAIANVLLLRGQLSLEGVIETPGHVSAHNLMHLVHRRLLDTNPPLNNASELERLTQEKTLKDVAEMLPKMLVGLDVNVRFHNITDFEYTVACAVFDMLDIVLVHGWLLDEQDMKTMEVVGNKSYNELIERLVDYRGVLLTENSNEAEKPIDVEALASNIIVKPVQGEEEKCTQMKAQESPLAAQTTRIQNLSIDVGCAQASDHTLGSPNSGTVMILPKTSPSKQTLETMMMERHMSDADALDTATTLLDEGPILEEFFNLTANQLTYYGLVKLHEGVRERQLCVFFRNNHFSTLFKFEGALYLLVTDAGYLEEPTVVWELLNGIDGDTAYLDAQFRPVTFSEHQKNILTQQLQQREQQQCTDQEEQKASDKSLTGRNFSKSDGELNTNGINTTTTGDPLLQSEVNIEEKDEDYLLALKIQQEEEVACHNTRVSPRHLQAVEKRLGDSKNVGSSLGDEHAAMSVSADGLMIVSEEELEAQRQAERFYEEKKRQIDAQSRQIDAQSRLRQQQFQPHSYGAPRRSSTASSDCNIS</sequence>
<evidence type="ECO:0000313" key="4">
    <source>
        <dbReference type="Proteomes" id="UP000054928"/>
    </source>
</evidence>
<dbReference type="PANTHER" id="PTHR18063">
    <property type="entry name" value="NF-E2 INDUCIBLE PROTEIN"/>
    <property type="match status" value="1"/>
</dbReference>